<sequence>LEKNAADLKHVLSRIPTEIGHRNEFIALIKQIANAIKNLLDCINLILNALTPGVTKQGLDEHMRNFVEYSRKFSSALKKFFRDHGLVSVSASPNC</sequence>
<dbReference type="InterPro" id="IPR053750">
    <property type="entry name" value="PDCD10_Homolog"/>
</dbReference>
<protein>
    <submittedName>
        <fullName evidence="1">Apolipoprotein B</fullName>
    </submittedName>
</protein>
<proteinExistence type="predicted"/>
<dbReference type="GO" id="GO:0090443">
    <property type="term" value="C:FAR/SIN/STRIPAK complex"/>
    <property type="evidence" value="ECO:0007669"/>
    <property type="project" value="TreeGrafter"/>
</dbReference>
<dbReference type="GO" id="GO:0019901">
    <property type="term" value="F:protein kinase binding"/>
    <property type="evidence" value="ECO:0007669"/>
    <property type="project" value="TreeGrafter"/>
</dbReference>
<dbReference type="AlphaFoldDB" id="A0A183SN67"/>
<name>A0A183SN67_SCHSO</name>
<evidence type="ECO:0000313" key="1">
    <source>
        <dbReference type="WBParaSite" id="SSLN_0000584601-mRNA-1"/>
    </source>
</evidence>
<dbReference type="PANTHER" id="PTHR13250">
    <property type="entry name" value="TF-1 CELL APOPTOSIS RELATED PROTEIN-15"/>
    <property type="match status" value="1"/>
</dbReference>
<dbReference type="GO" id="GO:1903358">
    <property type="term" value="P:regulation of Golgi organization"/>
    <property type="evidence" value="ECO:0007669"/>
    <property type="project" value="TreeGrafter"/>
</dbReference>
<dbReference type="Gene3D" id="1.20.120.1950">
    <property type="match status" value="1"/>
</dbReference>
<dbReference type="Pfam" id="PF06840">
    <property type="entry name" value="PDC10_C"/>
    <property type="match status" value="1"/>
</dbReference>
<dbReference type="WBParaSite" id="SSLN_0000584601-mRNA-1">
    <property type="protein sequence ID" value="SSLN_0000584601-mRNA-1"/>
    <property type="gene ID" value="SSLN_0000584601"/>
</dbReference>
<accession>A0A183SN67</accession>
<organism evidence="1">
    <name type="scientific">Schistocephalus solidus</name>
    <name type="common">Tapeworm</name>
    <dbReference type="NCBI Taxonomy" id="70667"/>
    <lineage>
        <taxon>Eukaryota</taxon>
        <taxon>Metazoa</taxon>
        <taxon>Spiralia</taxon>
        <taxon>Lophotrochozoa</taxon>
        <taxon>Platyhelminthes</taxon>
        <taxon>Cestoda</taxon>
        <taxon>Eucestoda</taxon>
        <taxon>Diphyllobothriidea</taxon>
        <taxon>Diphyllobothriidae</taxon>
        <taxon>Schistocephalus</taxon>
    </lineage>
</organism>
<dbReference type="PANTHER" id="PTHR13250:SF1">
    <property type="entry name" value="PROGRAMMED CELL DEATH PROTEIN 10"/>
    <property type="match status" value="1"/>
</dbReference>
<dbReference type="InterPro" id="IPR009652">
    <property type="entry name" value="PDCD10"/>
</dbReference>
<reference evidence="1" key="1">
    <citation type="submission" date="2016-06" db="UniProtKB">
        <authorList>
            <consortium name="WormBaseParasite"/>
        </authorList>
    </citation>
    <scope>IDENTIFICATION</scope>
</reference>